<name>A0A410MGP6_9BACI</name>
<evidence type="ECO:0000256" key="4">
    <source>
        <dbReference type="ARBA" id="ARBA00023224"/>
    </source>
</evidence>
<evidence type="ECO:0000259" key="11">
    <source>
        <dbReference type="PROSITE" id="PS50885"/>
    </source>
</evidence>
<dbReference type="PROSITE" id="PS50885">
    <property type="entry name" value="HAMP"/>
    <property type="match status" value="1"/>
</dbReference>
<dbReference type="Gene3D" id="1.10.287.950">
    <property type="entry name" value="Methyl-accepting chemotaxis protein"/>
    <property type="match status" value="1"/>
</dbReference>
<feature type="coiled-coil region" evidence="7">
    <location>
        <begin position="657"/>
        <end position="687"/>
    </location>
</feature>
<dbReference type="Proteomes" id="UP000287756">
    <property type="component" value="Chromosome"/>
</dbReference>
<feature type="region of interest" description="Disordered" evidence="8">
    <location>
        <begin position="688"/>
        <end position="719"/>
    </location>
</feature>
<evidence type="ECO:0000256" key="5">
    <source>
        <dbReference type="ARBA" id="ARBA00029447"/>
    </source>
</evidence>
<dbReference type="Pfam" id="PF00015">
    <property type="entry name" value="MCPsignal"/>
    <property type="match status" value="1"/>
</dbReference>
<dbReference type="OrthoDB" id="2954261at2"/>
<evidence type="ECO:0000256" key="7">
    <source>
        <dbReference type="SAM" id="Coils"/>
    </source>
</evidence>
<dbReference type="AlphaFoldDB" id="A0A410MGP6"/>
<dbReference type="SMART" id="SM00304">
    <property type="entry name" value="HAMP"/>
    <property type="match status" value="1"/>
</dbReference>
<dbReference type="CDD" id="cd06225">
    <property type="entry name" value="HAMP"/>
    <property type="match status" value="1"/>
</dbReference>
<protein>
    <recommendedName>
        <fullName evidence="14">Methyl-accepting chemotaxis protein</fullName>
    </recommendedName>
</protein>
<comment type="subcellular location">
    <subcellularLocation>
        <location evidence="1">Cell membrane</location>
    </subcellularLocation>
</comment>
<evidence type="ECO:0000256" key="1">
    <source>
        <dbReference type="ARBA" id="ARBA00004236"/>
    </source>
</evidence>
<feature type="transmembrane region" description="Helical" evidence="9">
    <location>
        <begin position="12"/>
        <end position="30"/>
    </location>
</feature>
<dbReference type="InterPro" id="IPR003660">
    <property type="entry name" value="HAMP_dom"/>
</dbReference>
<evidence type="ECO:0000256" key="6">
    <source>
        <dbReference type="PROSITE-ProRule" id="PRU00284"/>
    </source>
</evidence>
<evidence type="ECO:0000256" key="8">
    <source>
        <dbReference type="SAM" id="MobiDB-lite"/>
    </source>
</evidence>
<dbReference type="EMBL" id="CP026118">
    <property type="protein sequence ID" value="QAS53904.1"/>
    <property type="molecule type" value="Genomic_DNA"/>
</dbReference>
<evidence type="ECO:0000256" key="9">
    <source>
        <dbReference type="SAM" id="Phobius"/>
    </source>
</evidence>
<dbReference type="Gene3D" id="6.10.340.10">
    <property type="match status" value="1"/>
</dbReference>
<proteinExistence type="inferred from homology"/>
<dbReference type="GO" id="GO:0005886">
    <property type="term" value="C:plasma membrane"/>
    <property type="evidence" value="ECO:0007669"/>
    <property type="project" value="UniProtKB-SubCell"/>
</dbReference>
<feature type="domain" description="HAMP" evidence="11">
    <location>
        <begin position="300"/>
        <end position="352"/>
    </location>
</feature>
<dbReference type="Pfam" id="PF00672">
    <property type="entry name" value="HAMP"/>
    <property type="match status" value="1"/>
</dbReference>
<keyword evidence="3 9" id="KW-0472">Membrane</keyword>
<feature type="compositionally biased region" description="Basic and acidic residues" evidence="8">
    <location>
        <begin position="704"/>
        <end position="719"/>
    </location>
</feature>
<feature type="coiled-coil region" evidence="7">
    <location>
        <begin position="512"/>
        <end position="539"/>
    </location>
</feature>
<gene>
    <name evidence="12" type="ORF">HLI_17670</name>
</gene>
<evidence type="ECO:0000313" key="12">
    <source>
        <dbReference type="EMBL" id="QAS53904.1"/>
    </source>
</evidence>
<sequence>MKSIRGRVRFILIVSLLGLLVIIGFSTYFFQKQAIMADKSYHIQQSLADSEEIKYLMTATILEQQGFFNNPDKEKAESIQTAIDRVEKASADYTQKYSSYPEIGDQFNKINEQAQLYIEELGPLVNMYKLVGFSDEEGMYKFINSSYEEFNNVIAEVESPPLQSALLQLKVAEQEYINDSNAENLSTFKASAKDFRNTTGSLDLTSEQTSTLNRTLLKYEQTINSMDSTFNQALTIKSSFESIASEVSNQVNQVMVAAEEINGTILEEQQSQQQWITILLAILGGVVLLITLLTGFFLIRSISKSIDSLKTSATIIGDGNLSHRVNLNSNDEMAELGGQFNHMADRMEQSVRKVLQATGVLNTSSEQLANISDQTSNQAQEVNDAINQVATGSQEQAQKIDETNQFIYEVSEAITHTKRSTEEIEVKLGEARSEGKEGLRTVADLEHTSNAFIELASHMANEVQTASKQSKEVNKVVATIEDIADNTDLLALNAAIESARAGEAGKGFAVVADEVRKLAERSKNEARSIQKMVANMAQQMSALSTEAEKFNHYQTSQDEAVTHTKEAFNRIANHVHFMNEQIIQVKDAVHGVDKVNDEVKERLHSISVISEEAVATAEEVAASSENQLLSIEQVHESATGLQGLSQELSAEISQFTIKEQAEDIGSLDEDEEEYDNEETLLHSLIVEDNHLQEEDQGEFDSADEQLKIEETTKEDKLSS</sequence>
<keyword evidence="7" id="KW-0175">Coiled coil</keyword>
<feature type="transmembrane region" description="Helical" evidence="9">
    <location>
        <begin position="275"/>
        <end position="299"/>
    </location>
</feature>
<dbReference type="KEGG" id="hli:HLI_17670"/>
<dbReference type="InterPro" id="IPR004089">
    <property type="entry name" value="MCPsignal_dom"/>
</dbReference>
<organism evidence="12 13">
    <name type="scientific">Halobacillus litoralis</name>
    <dbReference type="NCBI Taxonomy" id="45668"/>
    <lineage>
        <taxon>Bacteria</taxon>
        <taxon>Bacillati</taxon>
        <taxon>Bacillota</taxon>
        <taxon>Bacilli</taxon>
        <taxon>Bacillales</taxon>
        <taxon>Bacillaceae</taxon>
        <taxon>Halobacillus</taxon>
    </lineage>
</organism>
<evidence type="ECO:0008006" key="14">
    <source>
        <dbReference type="Google" id="ProtNLM"/>
    </source>
</evidence>
<keyword evidence="9" id="KW-0812">Transmembrane</keyword>
<dbReference type="RefSeq" id="WP_128526176.1">
    <property type="nucleotide sequence ID" value="NZ_CP026118.1"/>
</dbReference>
<dbReference type="GO" id="GO:0007165">
    <property type="term" value="P:signal transduction"/>
    <property type="evidence" value="ECO:0007669"/>
    <property type="project" value="UniProtKB-KW"/>
</dbReference>
<keyword evidence="4 6" id="KW-0807">Transducer</keyword>
<keyword evidence="9" id="KW-1133">Transmembrane helix</keyword>
<evidence type="ECO:0000313" key="13">
    <source>
        <dbReference type="Proteomes" id="UP000287756"/>
    </source>
</evidence>
<dbReference type="PANTHER" id="PTHR32089">
    <property type="entry name" value="METHYL-ACCEPTING CHEMOTAXIS PROTEIN MCPB"/>
    <property type="match status" value="1"/>
</dbReference>
<dbReference type="SUPFAM" id="SSF58104">
    <property type="entry name" value="Methyl-accepting chemotaxis protein (MCP) signaling domain"/>
    <property type="match status" value="1"/>
</dbReference>
<evidence type="ECO:0000256" key="3">
    <source>
        <dbReference type="ARBA" id="ARBA00023136"/>
    </source>
</evidence>
<comment type="similarity">
    <text evidence="5">Belongs to the methyl-accepting chemotaxis (MCP) protein family.</text>
</comment>
<feature type="domain" description="Methyl-accepting transducer" evidence="10">
    <location>
        <begin position="371"/>
        <end position="628"/>
    </location>
</feature>
<evidence type="ECO:0000256" key="2">
    <source>
        <dbReference type="ARBA" id="ARBA00022475"/>
    </source>
</evidence>
<dbReference type="PANTHER" id="PTHR32089:SF112">
    <property type="entry name" value="LYSOZYME-LIKE PROTEIN-RELATED"/>
    <property type="match status" value="1"/>
</dbReference>
<dbReference type="PROSITE" id="PS50111">
    <property type="entry name" value="CHEMOTAXIS_TRANSDUC_2"/>
    <property type="match status" value="1"/>
</dbReference>
<evidence type="ECO:0000259" key="10">
    <source>
        <dbReference type="PROSITE" id="PS50111"/>
    </source>
</evidence>
<reference evidence="12 13" key="1">
    <citation type="submission" date="2018-01" db="EMBL/GenBank/DDBJ databases">
        <title>The whole genome sequencing and assembly of Halobacillus litoralis ERB031 strain.</title>
        <authorList>
            <person name="Lee S.-J."/>
            <person name="Park M.-K."/>
            <person name="Kim J.-Y."/>
            <person name="Lee Y.-J."/>
            <person name="Yi H."/>
            <person name="Bahn Y.-S."/>
            <person name="Kim J.F."/>
            <person name="Lee D.-W."/>
        </authorList>
    </citation>
    <scope>NUCLEOTIDE SEQUENCE [LARGE SCALE GENOMIC DNA]</scope>
    <source>
        <strain evidence="12 13">ERB 031</strain>
    </source>
</reference>
<dbReference type="SMART" id="SM00283">
    <property type="entry name" value="MA"/>
    <property type="match status" value="1"/>
</dbReference>
<feature type="compositionally biased region" description="Acidic residues" evidence="8">
    <location>
        <begin position="694"/>
        <end position="703"/>
    </location>
</feature>
<keyword evidence="2" id="KW-1003">Cell membrane</keyword>
<accession>A0A410MGP6</accession>